<feature type="domain" description="DUF3291" evidence="2">
    <location>
        <begin position="47"/>
        <end position="108"/>
    </location>
</feature>
<feature type="compositionally biased region" description="Basic and acidic residues" evidence="1">
    <location>
        <begin position="102"/>
        <end position="126"/>
    </location>
</feature>
<reference evidence="3 4" key="1">
    <citation type="submission" date="2020-08" db="EMBL/GenBank/DDBJ databases">
        <title>Genomic Encyclopedia of Type Strains, Phase IV (KMG-IV): sequencing the most valuable type-strain genomes for metagenomic binning, comparative biology and taxonomic classification.</title>
        <authorList>
            <person name="Goeker M."/>
        </authorList>
    </citation>
    <scope>NUCLEOTIDE SEQUENCE [LARGE SCALE GENOMIC DNA]</scope>
    <source>
        <strain evidence="3 4">DSM 15867</strain>
    </source>
</reference>
<protein>
    <recommendedName>
        <fullName evidence="2">DUF3291 domain-containing protein</fullName>
    </recommendedName>
</protein>
<sequence>MAFVSITRLRIRRYRFMPGFAMHTLRSLHQVRRAEGLVGGAVLADARLAFWTMTVWSDQAAMRRYMMDGAHRKAMPHLLHWCDEASIVHWTADGPGIPSWTEAERRMRSDGRPSRVRHPSADHSDLRFAPPRQRAGGPIRPVRG</sequence>
<feature type="region of interest" description="Disordered" evidence="1">
    <location>
        <begin position="102"/>
        <end position="144"/>
    </location>
</feature>
<name>A0A7W7AHB5_9SPHN</name>
<gene>
    <name evidence="3" type="ORF">GGQ96_001122</name>
</gene>
<proteinExistence type="predicted"/>
<organism evidence="3 4">
    <name type="scientific">Sphingomonas abaci</name>
    <dbReference type="NCBI Taxonomy" id="237611"/>
    <lineage>
        <taxon>Bacteria</taxon>
        <taxon>Pseudomonadati</taxon>
        <taxon>Pseudomonadota</taxon>
        <taxon>Alphaproteobacteria</taxon>
        <taxon>Sphingomonadales</taxon>
        <taxon>Sphingomonadaceae</taxon>
        <taxon>Sphingomonas</taxon>
    </lineage>
</organism>
<comment type="caution">
    <text evidence="3">The sequence shown here is derived from an EMBL/GenBank/DDBJ whole genome shotgun (WGS) entry which is preliminary data.</text>
</comment>
<keyword evidence="4" id="KW-1185">Reference proteome</keyword>
<dbReference type="InterPro" id="IPR021708">
    <property type="entry name" value="DUF3291"/>
</dbReference>
<evidence type="ECO:0000259" key="2">
    <source>
        <dbReference type="Pfam" id="PF11695"/>
    </source>
</evidence>
<dbReference type="Proteomes" id="UP000574769">
    <property type="component" value="Unassembled WGS sequence"/>
</dbReference>
<evidence type="ECO:0000256" key="1">
    <source>
        <dbReference type="SAM" id="MobiDB-lite"/>
    </source>
</evidence>
<dbReference type="RefSeq" id="WP_184112481.1">
    <property type="nucleotide sequence ID" value="NZ_JACHNY010000002.1"/>
</dbReference>
<evidence type="ECO:0000313" key="3">
    <source>
        <dbReference type="EMBL" id="MBB4617002.1"/>
    </source>
</evidence>
<evidence type="ECO:0000313" key="4">
    <source>
        <dbReference type="Proteomes" id="UP000574769"/>
    </source>
</evidence>
<accession>A0A7W7AHB5</accession>
<dbReference type="AlphaFoldDB" id="A0A7W7AHB5"/>
<dbReference type="Pfam" id="PF11695">
    <property type="entry name" value="DUF3291"/>
    <property type="match status" value="1"/>
</dbReference>
<dbReference type="EMBL" id="JACHNY010000002">
    <property type="protein sequence ID" value="MBB4617002.1"/>
    <property type="molecule type" value="Genomic_DNA"/>
</dbReference>